<dbReference type="OrthoDB" id="327696at2"/>
<dbReference type="Proteomes" id="UP000306509">
    <property type="component" value="Unassembled WGS sequence"/>
</dbReference>
<dbReference type="InterPro" id="IPR000835">
    <property type="entry name" value="HTH_MarR-typ"/>
</dbReference>
<evidence type="ECO:0000313" key="6">
    <source>
        <dbReference type="Proteomes" id="UP000306509"/>
    </source>
</evidence>
<evidence type="ECO:0000313" key="5">
    <source>
        <dbReference type="EMBL" id="TLC97505.1"/>
    </source>
</evidence>
<keyword evidence="1" id="KW-0805">Transcription regulation</keyword>
<keyword evidence="2" id="KW-0238">DNA-binding</keyword>
<sequence>MSEFPASVEEMVFEIMDKCKFVFYPEQRFDLFLNCSKNEIFALLFVYRQKQVNMSEIAEYMNIPLNTVTGVISRLEKKHLVRRERSDQDKRVVTISLSEKGTDFMYHEMMELGNYFTRVMAAFSEEEKRTLFGMADKIFAVLNQREKTGEKPKEKKVRKIAIE</sequence>
<dbReference type="PRINTS" id="PR00598">
    <property type="entry name" value="HTHMARR"/>
</dbReference>
<feature type="domain" description="HTH marR-type" evidence="4">
    <location>
        <begin position="1"/>
        <end position="140"/>
    </location>
</feature>
<keyword evidence="3" id="KW-0804">Transcription</keyword>
<organism evidence="5 6">
    <name type="scientific">Robinsoniella peoriensis</name>
    <dbReference type="NCBI Taxonomy" id="180332"/>
    <lineage>
        <taxon>Bacteria</taxon>
        <taxon>Bacillati</taxon>
        <taxon>Bacillota</taxon>
        <taxon>Clostridia</taxon>
        <taxon>Lachnospirales</taxon>
        <taxon>Lachnospiraceae</taxon>
        <taxon>Robinsoniella</taxon>
    </lineage>
</organism>
<dbReference type="PANTHER" id="PTHR42756:SF1">
    <property type="entry name" value="TRANSCRIPTIONAL REPRESSOR OF EMRAB OPERON"/>
    <property type="match status" value="1"/>
</dbReference>
<evidence type="ECO:0000256" key="3">
    <source>
        <dbReference type="ARBA" id="ARBA00023163"/>
    </source>
</evidence>
<gene>
    <name evidence="5" type="primary">yusO_2</name>
    <name evidence="5" type="ORF">DSM106044_05706</name>
</gene>
<accession>A0A4U8Q716</accession>
<dbReference type="InterPro" id="IPR036388">
    <property type="entry name" value="WH-like_DNA-bd_sf"/>
</dbReference>
<dbReference type="PROSITE" id="PS50995">
    <property type="entry name" value="HTH_MARR_2"/>
    <property type="match status" value="1"/>
</dbReference>
<keyword evidence="6" id="KW-1185">Reference proteome</keyword>
<dbReference type="AlphaFoldDB" id="A0A4U8Q716"/>
<dbReference type="SMART" id="SM00347">
    <property type="entry name" value="HTH_MARR"/>
    <property type="match status" value="1"/>
</dbReference>
<dbReference type="Gene3D" id="1.10.10.10">
    <property type="entry name" value="Winged helix-like DNA-binding domain superfamily/Winged helix DNA-binding domain"/>
    <property type="match status" value="1"/>
</dbReference>
<dbReference type="Pfam" id="PF01047">
    <property type="entry name" value="MarR"/>
    <property type="match status" value="1"/>
</dbReference>
<evidence type="ECO:0000256" key="2">
    <source>
        <dbReference type="ARBA" id="ARBA00023125"/>
    </source>
</evidence>
<dbReference type="RefSeq" id="WP_027296547.1">
    <property type="nucleotide sequence ID" value="NZ_CABMJZ010000053.1"/>
</dbReference>
<name>A0A4U8Q716_9FIRM</name>
<reference evidence="5 6" key="1">
    <citation type="journal article" date="2019" name="Anaerobe">
        <title>Detection of Robinsoniella peoriensis in multiple bone samples of a trauma patient.</title>
        <authorList>
            <person name="Schrottner P."/>
            <person name="Hartwich K."/>
            <person name="Bunk B."/>
            <person name="Schober I."/>
            <person name="Helbig S."/>
            <person name="Rudolph W.W."/>
            <person name="Gunzer F."/>
        </authorList>
    </citation>
    <scope>NUCLEOTIDE SEQUENCE [LARGE SCALE GENOMIC DNA]</scope>
    <source>
        <strain evidence="5 6">DSM 106044</strain>
    </source>
</reference>
<dbReference type="PANTHER" id="PTHR42756">
    <property type="entry name" value="TRANSCRIPTIONAL REGULATOR, MARR"/>
    <property type="match status" value="1"/>
</dbReference>
<evidence type="ECO:0000259" key="4">
    <source>
        <dbReference type="PROSITE" id="PS50995"/>
    </source>
</evidence>
<dbReference type="GO" id="GO:0003700">
    <property type="term" value="F:DNA-binding transcription factor activity"/>
    <property type="evidence" value="ECO:0007669"/>
    <property type="project" value="InterPro"/>
</dbReference>
<dbReference type="GO" id="GO:0003677">
    <property type="term" value="F:DNA binding"/>
    <property type="evidence" value="ECO:0007669"/>
    <property type="project" value="UniProtKB-KW"/>
</dbReference>
<dbReference type="STRING" id="180332.GCA_000797495_03220"/>
<protein>
    <submittedName>
        <fullName evidence="5">Putative HTH-type transcriptional regulator YusO</fullName>
    </submittedName>
</protein>
<proteinExistence type="predicted"/>
<evidence type="ECO:0000256" key="1">
    <source>
        <dbReference type="ARBA" id="ARBA00023015"/>
    </source>
</evidence>
<comment type="caution">
    <text evidence="5">The sequence shown here is derived from an EMBL/GenBank/DDBJ whole genome shotgun (WGS) entry which is preliminary data.</text>
</comment>
<dbReference type="SUPFAM" id="SSF46785">
    <property type="entry name" value="Winged helix' DNA-binding domain"/>
    <property type="match status" value="1"/>
</dbReference>
<dbReference type="InterPro" id="IPR036390">
    <property type="entry name" value="WH_DNA-bd_sf"/>
</dbReference>
<dbReference type="EMBL" id="QGQD01000120">
    <property type="protein sequence ID" value="TLC97505.1"/>
    <property type="molecule type" value="Genomic_DNA"/>
</dbReference>